<evidence type="ECO:0000259" key="2">
    <source>
        <dbReference type="Pfam" id="PF01613"/>
    </source>
</evidence>
<gene>
    <name evidence="3" type="ORF">NE663_01805</name>
</gene>
<feature type="domain" description="Flavin reductase like" evidence="2">
    <location>
        <begin position="24"/>
        <end position="166"/>
    </location>
</feature>
<dbReference type="RefSeq" id="WP_102266846.1">
    <property type="nucleotide sequence ID" value="NZ_CALVCM010000001.1"/>
</dbReference>
<dbReference type="Gene3D" id="2.30.110.10">
    <property type="entry name" value="Electron Transport, Fmn-binding Protein, Chain A"/>
    <property type="match status" value="1"/>
</dbReference>
<comment type="similarity">
    <text evidence="1">Belongs to the flavoredoxin family.</text>
</comment>
<reference evidence="3 4" key="1">
    <citation type="submission" date="2022-06" db="EMBL/GenBank/DDBJ databases">
        <title>Isolation of gut microbiota from human fecal samples.</title>
        <authorList>
            <person name="Pamer E.G."/>
            <person name="Barat B."/>
            <person name="Waligurski E."/>
            <person name="Medina S."/>
            <person name="Paddock L."/>
            <person name="Mostad J."/>
        </authorList>
    </citation>
    <scope>NUCLEOTIDE SEQUENCE [LARGE SCALE GENOMIC DNA]</scope>
    <source>
        <strain evidence="3 4">DFI.6.1</strain>
    </source>
</reference>
<comment type="caution">
    <text evidence="3">The sequence shown here is derived from an EMBL/GenBank/DDBJ whole genome shotgun (WGS) entry which is preliminary data.</text>
</comment>
<name>A0ABT1SIF6_9FIRM</name>
<dbReference type="InterPro" id="IPR012349">
    <property type="entry name" value="Split_barrel_FMN-bd"/>
</dbReference>
<dbReference type="SUPFAM" id="SSF50475">
    <property type="entry name" value="FMN-binding split barrel"/>
    <property type="match status" value="1"/>
</dbReference>
<accession>A0ABT1SIF6</accession>
<sequence>MKVFHEISVTDLHDNVFTEIGERWMLISAEKDGVTNTMTASWGGFGILWNQPVAYIFVRPQRHTKAFLEAASHFSLTFFDETQRKQLSYLGTVSGKDTDKIKDVGYHVCHEEAAPYFEEAQRVLICQKLYHQDLSPDGFLDAECKKHYPQNDYHTLYVGKIVKVLEKDA</sequence>
<protein>
    <submittedName>
        <fullName evidence="3">Flavin reductase</fullName>
    </submittedName>
</protein>
<dbReference type="InterPro" id="IPR002563">
    <property type="entry name" value="Flavin_Rdtase-like_dom"/>
</dbReference>
<dbReference type="EMBL" id="JANGCH010000002">
    <property type="protein sequence ID" value="MCQ5120994.1"/>
    <property type="molecule type" value="Genomic_DNA"/>
</dbReference>
<proteinExistence type="inferred from homology"/>
<dbReference type="PANTHER" id="PTHR43567:SF5">
    <property type="entry name" value="HYPOTHETICAL CYTOSOLIC PROTEIN"/>
    <property type="match status" value="1"/>
</dbReference>
<evidence type="ECO:0000256" key="1">
    <source>
        <dbReference type="ARBA" id="ARBA00038054"/>
    </source>
</evidence>
<evidence type="ECO:0000313" key="4">
    <source>
        <dbReference type="Proteomes" id="UP001524435"/>
    </source>
</evidence>
<keyword evidence="4" id="KW-1185">Reference proteome</keyword>
<evidence type="ECO:0000313" key="3">
    <source>
        <dbReference type="EMBL" id="MCQ5120994.1"/>
    </source>
</evidence>
<organism evidence="3 4">
    <name type="scientific">Massilicoli timonensis</name>
    <dbReference type="NCBI Taxonomy" id="2015901"/>
    <lineage>
        <taxon>Bacteria</taxon>
        <taxon>Bacillati</taxon>
        <taxon>Bacillota</taxon>
        <taxon>Erysipelotrichia</taxon>
        <taxon>Erysipelotrichales</taxon>
        <taxon>Erysipelotrichaceae</taxon>
        <taxon>Massilicoli</taxon>
    </lineage>
</organism>
<dbReference type="Proteomes" id="UP001524435">
    <property type="component" value="Unassembled WGS sequence"/>
</dbReference>
<dbReference type="InterPro" id="IPR052174">
    <property type="entry name" value="Flavoredoxin"/>
</dbReference>
<dbReference type="Pfam" id="PF01613">
    <property type="entry name" value="Flavin_Reduct"/>
    <property type="match status" value="1"/>
</dbReference>
<dbReference type="PANTHER" id="PTHR43567">
    <property type="entry name" value="FLAVOREDOXIN-RELATED-RELATED"/>
    <property type="match status" value="1"/>
</dbReference>